<dbReference type="Proteomes" id="UP001305414">
    <property type="component" value="Unassembled WGS sequence"/>
</dbReference>
<sequence>MRKSNQLGEVSSSVSYSHFYALFLRPTQSTTSQDNIHLGTHTRSPGSFYILTGWVSTTPGNPSKALFGLIIATFQNHSQPQQYMELTLSSTRSSRLSADQRLLTLNTLSVFIMSSHHNSPSSTNDGGGIHQGEQNVEMSGNNNPSANGGGNDNHLASNAGTDEDPQEGSDEDDPSVDPNILFEDGDDDDDDGGSDSERRSGWRNAKAKSAECKAKCEALKKECDDIKKQWLDEVNNLRQQHAIEVRELKDKIKKLEEELRLLRESGVLTWVPWENDLFRYLEWFRNRDSNEDDSEYPIGYHKIYHESCRQGNMSLTLTHPDLHIEDIMKTRAEINEHFATQESLNGHNAALNAPFSFEKLPVTVQCKIWRLIVPNRKLIHCLSRLDPKNPPIADYLSGRRRKYPSRFHIGNGPCCVALADKPSTYLDYFCVSKRWFYALAHLFYATNTFAFSSLGELGRFFDGIGRARTERVVNIELLWQGGLTPRQPRGKISLRKSPLSHFMFTSRLRTLVVHIDESSRSRMRRSYEMKENDDYYRDFDSEEYEDHEAEDNLDMFQMEAQRTDLQQNYRKYRSMRTVHGMDYIYELRGMKWVHFYDIHAARPFTYIRDKSFLCDINNSQ</sequence>
<evidence type="ECO:0000256" key="2">
    <source>
        <dbReference type="SAM" id="MobiDB-lite"/>
    </source>
</evidence>
<keyword evidence="4" id="KW-1185">Reference proteome</keyword>
<feature type="region of interest" description="Disordered" evidence="2">
    <location>
        <begin position="116"/>
        <end position="204"/>
    </location>
</feature>
<keyword evidence="1" id="KW-0175">Coiled coil</keyword>
<reference evidence="3 4" key="1">
    <citation type="submission" date="2023-10" db="EMBL/GenBank/DDBJ databases">
        <title>Draft genome sequence of Xylaria bambusicola isolate GMP-LS, the root and basal stem rot pathogen of sugarcane in Indonesia.</title>
        <authorList>
            <person name="Selvaraj P."/>
            <person name="Muralishankar V."/>
            <person name="Muruganantham S."/>
            <person name="Sp S."/>
            <person name="Haryani S."/>
            <person name="Lau K.J.X."/>
            <person name="Naqvi N.I."/>
        </authorList>
    </citation>
    <scope>NUCLEOTIDE SEQUENCE [LARGE SCALE GENOMIC DNA]</scope>
    <source>
        <strain evidence="3">GMP-LS</strain>
    </source>
</reference>
<proteinExistence type="predicted"/>
<comment type="caution">
    <text evidence="3">The sequence shown here is derived from an EMBL/GenBank/DDBJ whole genome shotgun (WGS) entry which is preliminary data.</text>
</comment>
<gene>
    <name evidence="3" type="ORF">RRF57_001880</name>
</gene>
<feature type="compositionally biased region" description="Acidic residues" evidence="2">
    <location>
        <begin position="161"/>
        <end position="175"/>
    </location>
</feature>
<evidence type="ECO:0000256" key="1">
    <source>
        <dbReference type="SAM" id="Coils"/>
    </source>
</evidence>
<protein>
    <submittedName>
        <fullName evidence="3">Uncharacterized protein</fullName>
    </submittedName>
</protein>
<evidence type="ECO:0000313" key="3">
    <source>
        <dbReference type="EMBL" id="KAK5626165.1"/>
    </source>
</evidence>
<feature type="coiled-coil region" evidence="1">
    <location>
        <begin position="209"/>
        <end position="265"/>
    </location>
</feature>
<feature type="compositionally biased region" description="Acidic residues" evidence="2">
    <location>
        <begin position="183"/>
        <end position="194"/>
    </location>
</feature>
<dbReference type="AlphaFoldDB" id="A0AAN7YV81"/>
<dbReference type="EMBL" id="JAWHQM010000003">
    <property type="protein sequence ID" value="KAK5626165.1"/>
    <property type="molecule type" value="Genomic_DNA"/>
</dbReference>
<name>A0AAN7YV81_9PEZI</name>
<organism evidence="3 4">
    <name type="scientific">Xylaria bambusicola</name>
    <dbReference type="NCBI Taxonomy" id="326684"/>
    <lineage>
        <taxon>Eukaryota</taxon>
        <taxon>Fungi</taxon>
        <taxon>Dikarya</taxon>
        <taxon>Ascomycota</taxon>
        <taxon>Pezizomycotina</taxon>
        <taxon>Sordariomycetes</taxon>
        <taxon>Xylariomycetidae</taxon>
        <taxon>Xylariales</taxon>
        <taxon>Xylariaceae</taxon>
        <taxon>Xylaria</taxon>
    </lineage>
</organism>
<evidence type="ECO:0000313" key="4">
    <source>
        <dbReference type="Proteomes" id="UP001305414"/>
    </source>
</evidence>
<accession>A0AAN7YV81</accession>